<keyword evidence="2" id="KW-1185">Reference proteome</keyword>
<protein>
    <submittedName>
        <fullName evidence="1">Uncharacterized protein</fullName>
    </submittedName>
</protein>
<accession>A0AAX1N5A6</accession>
<dbReference type="Proteomes" id="UP000678679">
    <property type="component" value="Chromosome 1"/>
</dbReference>
<proteinExistence type="predicted"/>
<gene>
    <name evidence="1" type="ORF">KMW28_15505</name>
</gene>
<organism evidence="1 2">
    <name type="scientific">Flammeovirga yaeyamensis</name>
    <dbReference type="NCBI Taxonomy" id="367791"/>
    <lineage>
        <taxon>Bacteria</taxon>
        <taxon>Pseudomonadati</taxon>
        <taxon>Bacteroidota</taxon>
        <taxon>Cytophagia</taxon>
        <taxon>Cytophagales</taxon>
        <taxon>Flammeovirgaceae</taxon>
        <taxon>Flammeovirga</taxon>
    </lineage>
</organism>
<dbReference type="AlphaFoldDB" id="A0AAX1N5A6"/>
<dbReference type="KEGG" id="fya:KMW28_15505"/>
<reference evidence="1 2" key="1">
    <citation type="submission" date="2021-05" db="EMBL/GenBank/DDBJ databases">
        <title>Comparative genomic studies on the polysaccharide-degrading batcterial strains of the Flammeovirga genus.</title>
        <authorList>
            <person name="Zewei F."/>
            <person name="Zheng Z."/>
            <person name="Yu L."/>
            <person name="Ruyue G."/>
            <person name="Yanhong M."/>
            <person name="Yuanyuan C."/>
            <person name="Jingyan G."/>
            <person name="Wenjun H."/>
        </authorList>
    </citation>
    <scope>NUCLEOTIDE SEQUENCE [LARGE SCALE GENOMIC DNA]</scope>
    <source>
        <strain evidence="1 2">NBRC:100898</strain>
    </source>
</reference>
<evidence type="ECO:0000313" key="1">
    <source>
        <dbReference type="EMBL" id="QWG01058.1"/>
    </source>
</evidence>
<dbReference type="EMBL" id="CP076132">
    <property type="protein sequence ID" value="QWG01058.1"/>
    <property type="molecule type" value="Genomic_DNA"/>
</dbReference>
<dbReference type="RefSeq" id="WP_169662633.1">
    <property type="nucleotide sequence ID" value="NZ_CP076132.1"/>
</dbReference>
<name>A0AAX1N5A6_9BACT</name>
<evidence type="ECO:0000313" key="2">
    <source>
        <dbReference type="Proteomes" id="UP000678679"/>
    </source>
</evidence>
<sequence>MDENNKHWLDHFDRLEMKTLEKKALKVMRNQSILLMEKMSLQPRDILGGMWASMHLDTPLFGALFLLEDKVIFVGGHPSNLQLQTLEWPWGQIEKFQKLEDPKLGIVKILEMYVSDKKIRFGGMKGFVPSSFILILEKIWFDHHSN</sequence>